<comment type="caution">
    <text evidence="1">The sequence shown here is derived from an EMBL/GenBank/DDBJ whole genome shotgun (WGS) entry which is preliminary data.</text>
</comment>
<gene>
    <name evidence="1" type="ORF">QEH52_16705</name>
</gene>
<keyword evidence="2" id="KW-1185">Reference proteome</keyword>
<evidence type="ECO:0000313" key="2">
    <source>
        <dbReference type="Proteomes" id="UP001225316"/>
    </source>
</evidence>
<reference evidence="1 2" key="1">
    <citation type="submission" date="2023-04" db="EMBL/GenBank/DDBJ databases">
        <title>A novel bacteria isolated from coastal sediment.</title>
        <authorList>
            <person name="Liu X.-J."/>
            <person name="Du Z.-J."/>
        </authorList>
    </citation>
    <scope>NUCLEOTIDE SEQUENCE [LARGE SCALE GENOMIC DNA]</scope>
    <source>
        <strain evidence="1 2">SDUM461003</strain>
    </source>
</reference>
<sequence>MILSLHSFALAAPLDLSGECLLLVELLLPRNGIARKTALKEVRLSKGKASFARAPFYERGLLKEKLDGPVGLKVSITRPLKHPELAQFMRQLWATGLESSGELLSSSLLRYTPFDDVVEEASEQVADRIAEEPALIAEGGLDLDSERLSAGEIRIPLKLLSTLRSSRGLALSQQREKRKSASQTYKKGRLVGEIALHLEL</sequence>
<organism evidence="1 2">
    <name type="scientific">Thalassobacterium maritimum</name>
    <dbReference type="NCBI Taxonomy" id="3041265"/>
    <lineage>
        <taxon>Bacteria</taxon>
        <taxon>Pseudomonadati</taxon>
        <taxon>Verrucomicrobiota</taxon>
        <taxon>Opitutia</taxon>
        <taxon>Puniceicoccales</taxon>
        <taxon>Coraliomargaritaceae</taxon>
        <taxon>Thalassobacterium</taxon>
    </lineage>
</organism>
<protein>
    <submittedName>
        <fullName evidence="1">Uncharacterized protein</fullName>
    </submittedName>
</protein>
<name>A0ABU1B0T8_9BACT</name>
<proteinExistence type="predicted"/>
<dbReference type="Proteomes" id="UP001225316">
    <property type="component" value="Unassembled WGS sequence"/>
</dbReference>
<dbReference type="EMBL" id="JARXHW010000054">
    <property type="protein sequence ID" value="MDQ8209169.1"/>
    <property type="molecule type" value="Genomic_DNA"/>
</dbReference>
<accession>A0ABU1B0T8</accession>
<dbReference type="RefSeq" id="WP_308952005.1">
    <property type="nucleotide sequence ID" value="NZ_JARXHW010000054.1"/>
</dbReference>
<evidence type="ECO:0000313" key="1">
    <source>
        <dbReference type="EMBL" id="MDQ8209169.1"/>
    </source>
</evidence>